<keyword evidence="4" id="KW-0238">DNA-binding</keyword>
<evidence type="ECO:0000256" key="2">
    <source>
        <dbReference type="ARBA" id="ARBA00022723"/>
    </source>
</evidence>
<dbReference type="Gene3D" id="4.10.240.10">
    <property type="entry name" value="Zn(2)-C6 fungal-type DNA-binding domain"/>
    <property type="match status" value="1"/>
</dbReference>
<feature type="domain" description="Zn(2)-C6 fungal-type" evidence="9">
    <location>
        <begin position="21"/>
        <end position="51"/>
    </location>
</feature>
<comment type="caution">
    <text evidence="10">The sequence shown here is derived from an EMBL/GenBank/DDBJ whole genome shotgun (WGS) entry which is preliminary data.</text>
</comment>
<keyword evidence="11" id="KW-1185">Reference proteome</keyword>
<dbReference type="PANTHER" id="PTHR46910">
    <property type="entry name" value="TRANSCRIPTION FACTOR PDR1"/>
    <property type="match status" value="1"/>
</dbReference>
<evidence type="ECO:0000256" key="3">
    <source>
        <dbReference type="ARBA" id="ARBA00023015"/>
    </source>
</evidence>
<dbReference type="Pfam" id="PF04082">
    <property type="entry name" value="Fungal_trans"/>
    <property type="match status" value="1"/>
</dbReference>
<dbReference type="SMART" id="SM00906">
    <property type="entry name" value="Fungal_trans"/>
    <property type="match status" value="1"/>
</dbReference>
<keyword evidence="8" id="KW-0472">Membrane</keyword>
<accession>A0AAD4CLH5</accession>
<protein>
    <recommendedName>
        <fullName evidence="9">Zn(2)-C6 fungal-type domain-containing protein</fullName>
    </recommendedName>
</protein>
<feature type="transmembrane region" description="Helical" evidence="8">
    <location>
        <begin position="522"/>
        <end position="541"/>
    </location>
</feature>
<feature type="compositionally biased region" description="Polar residues" evidence="7">
    <location>
        <begin position="93"/>
        <end position="103"/>
    </location>
</feature>
<proteinExistence type="predicted"/>
<reference evidence="10" key="1">
    <citation type="journal article" date="2019" name="Beilstein J. Org. Chem.">
        <title>Nanangenines: drimane sesquiterpenoids as the dominant metabolite cohort of a novel Australian fungus, Aspergillus nanangensis.</title>
        <authorList>
            <person name="Lacey H.J."/>
            <person name="Gilchrist C.L.M."/>
            <person name="Crombie A."/>
            <person name="Kalaitzis J.A."/>
            <person name="Vuong D."/>
            <person name="Rutledge P.J."/>
            <person name="Turner P."/>
            <person name="Pitt J.I."/>
            <person name="Lacey E."/>
            <person name="Chooi Y.H."/>
            <person name="Piggott A.M."/>
        </authorList>
    </citation>
    <scope>NUCLEOTIDE SEQUENCE</scope>
    <source>
        <strain evidence="10">MST-FP2251</strain>
    </source>
</reference>
<keyword evidence="8" id="KW-0812">Transmembrane</keyword>
<dbReference type="GO" id="GO:0006351">
    <property type="term" value="P:DNA-templated transcription"/>
    <property type="evidence" value="ECO:0007669"/>
    <property type="project" value="InterPro"/>
</dbReference>
<name>A0AAD4CLH5_ASPNN</name>
<dbReference type="PANTHER" id="PTHR46910:SF3">
    <property type="entry name" value="HALOTOLERANCE PROTEIN 9-RELATED"/>
    <property type="match status" value="1"/>
</dbReference>
<dbReference type="CDD" id="cd00067">
    <property type="entry name" value="GAL4"/>
    <property type="match status" value="1"/>
</dbReference>
<dbReference type="SUPFAM" id="SSF57701">
    <property type="entry name" value="Zn2/Cys6 DNA-binding domain"/>
    <property type="match status" value="1"/>
</dbReference>
<dbReference type="GO" id="GO:0005634">
    <property type="term" value="C:nucleus"/>
    <property type="evidence" value="ECO:0007669"/>
    <property type="project" value="UniProtKB-SubCell"/>
</dbReference>
<reference evidence="10" key="2">
    <citation type="submission" date="2020-02" db="EMBL/GenBank/DDBJ databases">
        <authorList>
            <person name="Gilchrist C.L.M."/>
            <person name="Chooi Y.-H."/>
        </authorList>
    </citation>
    <scope>NUCLEOTIDE SEQUENCE</scope>
    <source>
        <strain evidence="10">MST-FP2251</strain>
    </source>
</reference>
<dbReference type="SMART" id="SM00066">
    <property type="entry name" value="GAL4"/>
    <property type="match status" value="1"/>
</dbReference>
<gene>
    <name evidence="10" type="ORF">FE257_009465</name>
</gene>
<dbReference type="InterPro" id="IPR036864">
    <property type="entry name" value="Zn2-C6_fun-type_DNA-bd_sf"/>
</dbReference>
<dbReference type="CDD" id="cd12148">
    <property type="entry name" value="fungal_TF_MHR"/>
    <property type="match status" value="1"/>
</dbReference>
<dbReference type="Proteomes" id="UP001194746">
    <property type="component" value="Unassembled WGS sequence"/>
</dbReference>
<sequence>MVTESGSSNPAKRRRNRVAVSCFSCRALKTKCDGVRPSCSTCAHNGRHCTWMQQGTPGGKNNKVLVKEDYLRELEKRLAAVEGGGGGAKKNPPSASEAPSNTSSQYHQASSLALCTPSSMVAQSDPSPLPSSSILVDHNVSIGISFTQLILNSIYGSESIRAQSMTASRDVRPNPPLSDEDLYALPADTAAVLGRYFASRHILTPLFHQPSAQVMFDAAINCSQEERPHHRSTLVLLNMILALCTSHWLVDKETHPARKHYDIAMTLLQPTLLRDWTLETVQGLLLGARYLQTTSCGDECWNLVGLAVRIAHGLRLHQDPPNTDPPPLRETKRRVWYVAYMLDMHWSMIYERPPAIRSSDFSVGLPEDLEDSCIQADRILYPMPRKPSFISFFLQNVNLYRIVEKAMVLICESGSDVRSTAELVISLDEDYRTWLRQLPAHLILDRNDAQEPAWILALRGNMSLKVSLHGREKPEQSEESLINHNLRSSQKICVAAAIESIDIVALRHEQTRKTMGLNWFNIYYLFNAVIVLVSYIINPFYTHDRAALDQMEKALHMIKSMSSNHSFAKWAYSFLQQLIGYMHQSLGTQHGKPQNDRSTEAVPPPPHQTTDLTRLSGESDPFSDLQSLFGFAQDLSDNLETQFGHFYSQSLPESMWMFNEGSTFDEYSQGEGRA</sequence>
<dbReference type="GO" id="GO:0009893">
    <property type="term" value="P:positive regulation of metabolic process"/>
    <property type="evidence" value="ECO:0007669"/>
    <property type="project" value="UniProtKB-ARBA"/>
</dbReference>
<evidence type="ECO:0000256" key="5">
    <source>
        <dbReference type="ARBA" id="ARBA00023163"/>
    </source>
</evidence>
<dbReference type="InterPro" id="IPR007219">
    <property type="entry name" value="XnlR_reg_dom"/>
</dbReference>
<feature type="region of interest" description="Disordered" evidence="7">
    <location>
        <begin position="81"/>
        <end position="103"/>
    </location>
</feature>
<evidence type="ECO:0000256" key="6">
    <source>
        <dbReference type="ARBA" id="ARBA00023242"/>
    </source>
</evidence>
<keyword evidence="3" id="KW-0805">Transcription regulation</keyword>
<dbReference type="AlphaFoldDB" id="A0AAD4CLH5"/>
<organism evidence="10 11">
    <name type="scientific">Aspergillus nanangensis</name>
    <dbReference type="NCBI Taxonomy" id="2582783"/>
    <lineage>
        <taxon>Eukaryota</taxon>
        <taxon>Fungi</taxon>
        <taxon>Dikarya</taxon>
        <taxon>Ascomycota</taxon>
        <taxon>Pezizomycotina</taxon>
        <taxon>Eurotiomycetes</taxon>
        <taxon>Eurotiomycetidae</taxon>
        <taxon>Eurotiales</taxon>
        <taxon>Aspergillaceae</taxon>
        <taxon>Aspergillus</taxon>
        <taxon>Aspergillus subgen. Circumdati</taxon>
    </lineage>
</organism>
<comment type="subcellular location">
    <subcellularLocation>
        <location evidence="1">Nucleus</location>
    </subcellularLocation>
</comment>
<evidence type="ECO:0000256" key="7">
    <source>
        <dbReference type="SAM" id="MobiDB-lite"/>
    </source>
</evidence>
<dbReference type="Pfam" id="PF00172">
    <property type="entry name" value="Zn_clus"/>
    <property type="match status" value="1"/>
</dbReference>
<dbReference type="PROSITE" id="PS50048">
    <property type="entry name" value="ZN2_CY6_FUNGAL_2"/>
    <property type="match status" value="1"/>
</dbReference>
<keyword evidence="6" id="KW-0539">Nucleus</keyword>
<dbReference type="PROSITE" id="PS00463">
    <property type="entry name" value="ZN2_CY6_FUNGAL_1"/>
    <property type="match status" value="1"/>
</dbReference>
<evidence type="ECO:0000256" key="1">
    <source>
        <dbReference type="ARBA" id="ARBA00004123"/>
    </source>
</evidence>
<keyword evidence="8" id="KW-1133">Transmembrane helix</keyword>
<dbReference type="EMBL" id="VCAU01000054">
    <property type="protein sequence ID" value="KAF9887943.1"/>
    <property type="molecule type" value="Genomic_DNA"/>
</dbReference>
<evidence type="ECO:0000256" key="8">
    <source>
        <dbReference type="SAM" id="Phobius"/>
    </source>
</evidence>
<dbReference type="InterPro" id="IPR001138">
    <property type="entry name" value="Zn2Cys6_DnaBD"/>
</dbReference>
<keyword evidence="2" id="KW-0479">Metal-binding</keyword>
<feature type="region of interest" description="Disordered" evidence="7">
    <location>
        <begin position="586"/>
        <end position="618"/>
    </location>
</feature>
<dbReference type="GO" id="GO:0008270">
    <property type="term" value="F:zinc ion binding"/>
    <property type="evidence" value="ECO:0007669"/>
    <property type="project" value="InterPro"/>
</dbReference>
<evidence type="ECO:0000313" key="10">
    <source>
        <dbReference type="EMBL" id="KAF9887943.1"/>
    </source>
</evidence>
<evidence type="ECO:0000313" key="11">
    <source>
        <dbReference type="Proteomes" id="UP001194746"/>
    </source>
</evidence>
<keyword evidence="5" id="KW-0804">Transcription</keyword>
<evidence type="ECO:0000259" key="9">
    <source>
        <dbReference type="PROSITE" id="PS50048"/>
    </source>
</evidence>
<dbReference type="GO" id="GO:0003677">
    <property type="term" value="F:DNA binding"/>
    <property type="evidence" value="ECO:0007669"/>
    <property type="project" value="UniProtKB-KW"/>
</dbReference>
<dbReference type="InterPro" id="IPR050987">
    <property type="entry name" value="AtrR-like"/>
</dbReference>
<dbReference type="GO" id="GO:0000981">
    <property type="term" value="F:DNA-binding transcription factor activity, RNA polymerase II-specific"/>
    <property type="evidence" value="ECO:0007669"/>
    <property type="project" value="InterPro"/>
</dbReference>
<evidence type="ECO:0000256" key="4">
    <source>
        <dbReference type="ARBA" id="ARBA00023125"/>
    </source>
</evidence>